<feature type="transmembrane region" description="Helical" evidence="6">
    <location>
        <begin position="64"/>
        <end position="81"/>
    </location>
</feature>
<dbReference type="PANTHER" id="PTHR47371">
    <property type="entry name" value="LIPOTEICHOIC ACID SYNTHASE"/>
    <property type="match status" value="1"/>
</dbReference>
<evidence type="ECO:0000256" key="1">
    <source>
        <dbReference type="ARBA" id="ARBA00004651"/>
    </source>
</evidence>
<comment type="caution">
    <text evidence="8">The sequence shown here is derived from an EMBL/GenBank/DDBJ whole genome shotgun (WGS) entry which is preliminary data.</text>
</comment>
<dbReference type="Pfam" id="PF00884">
    <property type="entry name" value="Sulfatase"/>
    <property type="match status" value="1"/>
</dbReference>
<evidence type="ECO:0000256" key="2">
    <source>
        <dbReference type="ARBA" id="ARBA00022475"/>
    </source>
</evidence>
<dbReference type="InterPro" id="IPR000917">
    <property type="entry name" value="Sulfatase_N"/>
</dbReference>
<evidence type="ECO:0000256" key="6">
    <source>
        <dbReference type="SAM" id="Phobius"/>
    </source>
</evidence>
<dbReference type="GO" id="GO:0016787">
    <property type="term" value="F:hydrolase activity"/>
    <property type="evidence" value="ECO:0007669"/>
    <property type="project" value="UniProtKB-KW"/>
</dbReference>
<feature type="transmembrane region" description="Helical" evidence="6">
    <location>
        <begin position="87"/>
        <end position="105"/>
    </location>
</feature>
<dbReference type="GO" id="GO:0016740">
    <property type="term" value="F:transferase activity"/>
    <property type="evidence" value="ECO:0007669"/>
    <property type="project" value="UniProtKB-KW"/>
</dbReference>
<keyword evidence="8" id="KW-0808">Transferase</keyword>
<comment type="subcellular location">
    <subcellularLocation>
        <location evidence="1">Cell membrane</location>
        <topology evidence="1">Multi-pass membrane protein</topology>
    </subcellularLocation>
</comment>
<evidence type="ECO:0000313" key="9">
    <source>
        <dbReference type="Proteomes" id="UP000439983"/>
    </source>
</evidence>
<dbReference type="RefSeq" id="WP_184108422.1">
    <property type="nucleotide sequence ID" value="NZ_CP121659.1"/>
</dbReference>
<feature type="transmembrane region" description="Helical" evidence="6">
    <location>
        <begin position="139"/>
        <end position="159"/>
    </location>
</feature>
<feature type="transmembrane region" description="Helical" evidence="6">
    <location>
        <begin position="213"/>
        <end position="232"/>
    </location>
</feature>
<keyword evidence="9" id="KW-1185">Reference proteome</keyword>
<proteinExistence type="predicted"/>
<keyword evidence="5 6" id="KW-0472">Membrane</keyword>
<dbReference type="InterPro" id="IPR050448">
    <property type="entry name" value="OpgB/LTA_synthase_biosynth"/>
</dbReference>
<organism evidence="8 9">
    <name type="scientific">Sinorhizobium terangae</name>
    <dbReference type="NCBI Taxonomy" id="110322"/>
    <lineage>
        <taxon>Bacteria</taxon>
        <taxon>Pseudomonadati</taxon>
        <taxon>Pseudomonadota</taxon>
        <taxon>Alphaproteobacteria</taxon>
        <taxon>Hyphomicrobiales</taxon>
        <taxon>Rhizobiaceae</taxon>
        <taxon>Sinorhizobium/Ensifer group</taxon>
        <taxon>Sinorhizobium</taxon>
    </lineage>
</organism>
<dbReference type="AlphaFoldDB" id="A0A6N7LBT7"/>
<keyword evidence="4 6" id="KW-1133">Transmembrane helix</keyword>
<feature type="domain" description="Sulfatase N-terminal" evidence="7">
    <location>
        <begin position="260"/>
        <end position="529"/>
    </location>
</feature>
<dbReference type="GO" id="GO:0005886">
    <property type="term" value="C:plasma membrane"/>
    <property type="evidence" value="ECO:0007669"/>
    <property type="project" value="UniProtKB-SubCell"/>
</dbReference>
<feature type="transmembrane region" description="Helical" evidence="6">
    <location>
        <begin position="171"/>
        <end position="192"/>
    </location>
</feature>
<name>A0A6N7LBT7_SINTE</name>
<keyword evidence="2" id="KW-1003">Cell membrane</keyword>
<sequence>MKWLKGIGLALLPFQLHDYPAALTLFCYLLSCAVIFFTDRFALPARERRRNRPPYGRNQDIIDAIARLPVIALVFAGFFAISWRPLYAAAGVMSFFIIFTGISRAKFKFIREPLVFSDIALVADVFKYKTIFYATKLNILFWIVAFCYVFGVSALYMYFEPNILPARGKLFWILLMVVVASAPWGLLFYGPVNRPTAALVQGLVKAVKVKMNTVRFGTFASVVFHFIIWLGVKREKIVAELSERLRAAVLDLIGHEEAPLIVVWQSESFIDMRHFGVKTIKLPTIDRLRKQAIQWGRLSNVFEGGYTLRTEFAVLSGLVPDDIHVDASYPYLRASHYADVVWPGKLKRAGWHTHFIHPYDRTFFLRHKAMPQLGFEKLTMLDAFDHKPERDGLYVSDATLTERVIAEAEKLPEDESGFFFVASMANHGPWEPGRVGTLTNPVDIYLAILQQSDAALKQLVNSLNKLERPVWLVFYGDHAPLLKSFADPFPDPRTDYFIVPLAKARPAQSGAKAPKDEHPWNLIRSLLRHANLQKDALQ</sequence>
<dbReference type="Proteomes" id="UP000439983">
    <property type="component" value="Unassembled WGS sequence"/>
</dbReference>
<dbReference type="EMBL" id="WITC01000036">
    <property type="protein sequence ID" value="MQX15076.1"/>
    <property type="molecule type" value="Genomic_DNA"/>
</dbReference>
<evidence type="ECO:0000256" key="4">
    <source>
        <dbReference type="ARBA" id="ARBA00022989"/>
    </source>
</evidence>
<accession>A0A6N7LBT7</accession>
<dbReference type="PANTHER" id="PTHR47371:SF3">
    <property type="entry name" value="PHOSPHOGLYCEROL TRANSFERASE I"/>
    <property type="match status" value="1"/>
</dbReference>
<evidence type="ECO:0000259" key="7">
    <source>
        <dbReference type="Pfam" id="PF00884"/>
    </source>
</evidence>
<evidence type="ECO:0000256" key="5">
    <source>
        <dbReference type="ARBA" id="ARBA00023136"/>
    </source>
</evidence>
<reference evidence="8 9" key="1">
    <citation type="journal article" date="2013" name="Genome Biol.">
        <title>Comparative genomics of the core and accessory genomes of 48 Sinorhizobium strains comprising five genospecies.</title>
        <authorList>
            <person name="Sugawara M."/>
            <person name="Epstein B."/>
            <person name="Badgley B.D."/>
            <person name="Unno T."/>
            <person name="Xu L."/>
            <person name="Reese J."/>
            <person name="Gyaneshwar P."/>
            <person name="Denny R."/>
            <person name="Mudge J."/>
            <person name="Bharti A.K."/>
            <person name="Farmer A.D."/>
            <person name="May G.D."/>
            <person name="Woodward J.E."/>
            <person name="Medigue C."/>
            <person name="Vallenet D."/>
            <person name="Lajus A."/>
            <person name="Rouy Z."/>
            <person name="Martinez-Vaz B."/>
            <person name="Tiffin P."/>
            <person name="Young N.D."/>
            <person name="Sadowsky M.J."/>
        </authorList>
    </citation>
    <scope>NUCLEOTIDE SEQUENCE [LARGE SCALE GENOMIC DNA]</scope>
    <source>
        <strain evidence="8 9">USDA4894</strain>
    </source>
</reference>
<evidence type="ECO:0000313" key="8">
    <source>
        <dbReference type="EMBL" id="MQX15076.1"/>
    </source>
</evidence>
<protein>
    <submittedName>
        <fullName evidence="8">Sulfatase-like hydrolase/transferase</fullName>
    </submittedName>
</protein>
<dbReference type="CDD" id="cd16015">
    <property type="entry name" value="LTA_synthase"/>
    <property type="match status" value="1"/>
</dbReference>
<keyword evidence="8" id="KW-0378">Hydrolase</keyword>
<gene>
    <name evidence="8" type="ORF">GHK62_09970</name>
</gene>
<keyword evidence="3 6" id="KW-0812">Transmembrane</keyword>
<dbReference type="Gene3D" id="3.40.720.10">
    <property type="entry name" value="Alkaline Phosphatase, subunit A"/>
    <property type="match status" value="1"/>
</dbReference>
<dbReference type="SUPFAM" id="SSF53649">
    <property type="entry name" value="Alkaline phosphatase-like"/>
    <property type="match status" value="1"/>
</dbReference>
<evidence type="ECO:0000256" key="3">
    <source>
        <dbReference type="ARBA" id="ARBA00022692"/>
    </source>
</evidence>
<dbReference type="InterPro" id="IPR017850">
    <property type="entry name" value="Alkaline_phosphatase_core_sf"/>
</dbReference>
<feature type="transmembrane region" description="Helical" evidence="6">
    <location>
        <begin position="20"/>
        <end position="43"/>
    </location>
</feature>